<gene>
    <name evidence="5" type="ORF">EAS56_17790</name>
    <name evidence="4" type="ORF">XH91_07560</name>
</gene>
<dbReference type="Pfam" id="PF23562">
    <property type="entry name" value="AMP-binding_C_3"/>
    <property type="match status" value="1"/>
</dbReference>
<dbReference type="Gene3D" id="3.30.300.30">
    <property type="match status" value="1"/>
</dbReference>
<dbReference type="Pfam" id="PF00501">
    <property type="entry name" value="AMP-binding"/>
    <property type="match status" value="1"/>
</dbReference>
<sequence>MEQIINRVANGRPSAAKSIAIYGPGGRTVLPLSELDRLARKMAVHLQRLGISAGDRIGIVARNRLEWLLLDLAALKLKAVTAAFEAGKFPATAALAERYGLRIIFSDEASDASCIQPMDNLLATLEALPQDIDLPPVAFAPDDVTTIKFTSGSTGEPKGLAATVGSIDSSITATQALFYHAPEDKLFIFLPLSLLQQRYWVYSALVYGHDVVLSTYELAYYALSREAPTVVMGVPAFFETLRKAIAARAGSDDPPALRRAAIDTMGARIRYLWTGSAPASPDMLRFFEGCGTPIFEGYGMNETCIVTKNAPGAHRRGSVGKPIDGKRVSIDEEGIVVVHSAFPVNTSYLFCAPGDSERIFQPDGSVRTGDLGRIDEDGFLYILGRADDIVVLTNGRNVLVRTIEEKLRTCPEVENCIVVGSGEDRLSAILCAPHGEAARDAIKRHIADLNDTSRPDERIGAFLIVDEPFSIENGLLTSQYKPKRRAIQARFANEITQASRGAI</sequence>
<accession>A0AAE6C7C4</accession>
<evidence type="ECO:0000313" key="5">
    <source>
        <dbReference type="EMBL" id="RXH12358.1"/>
    </source>
</evidence>
<dbReference type="InterPro" id="IPR020845">
    <property type="entry name" value="AMP-binding_CS"/>
</dbReference>
<dbReference type="RefSeq" id="WP_128949996.1">
    <property type="nucleotide sequence ID" value="NZ_CP030053.1"/>
</dbReference>
<reference evidence="4 6" key="1">
    <citation type="submission" date="2018-06" db="EMBL/GenBank/DDBJ databases">
        <title>Comparative genomics of rhizobia nodulating Arachis hypogaea in China.</title>
        <authorList>
            <person name="Li Y."/>
        </authorList>
    </citation>
    <scope>NUCLEOTIDE SEQUENCE [LARGE SCALE GENOMIC DNA]</scope>
    <source>
        <strain evidence="4 6">CCBAU 51670</strain>
    </source>
</reference>
<reference evidence="5 7" key="2">
    <citation type="submission" date="2018-10" db="EMBL/GenBank/DDBJ databases">
        <title>Bradyrhizobium sp. nov., effective nodules isolated from peanut in China.</title>
        <authorList>
            <person name="Li Y."/>
        </authorList>
    </citation>
    <scope>NUCLEOTIDE SEQUENCE [LARGE SCALE GENOMIC DNA]</scope>
    <source>
        <strain evidence="5 7">CCBAU 53426</strain>
    </source>
</reference>
<dbReference type="InterPro" id="IPR042099">
    <property type="entry name" value="ANL_N_sf"/>
</dbReference>
<evidence type="ECO:0000256" key="1">
    <source>
        <dbReference type="ARBA" id="ARBA00006432"/>
    </source>
</evidence>
<evidence type="ECO:0000313" key="4">
    <source>
        <dbReference type="EMBL" id="QAU45220.1"/>
    </source>
</evidence>
<dbReference type="SUPFAM" id="SSF56801">
    <property type="entry name" value="Acetyl-CoA synthetase-like"/>
    <property type="match status" value="1"/>
</dbReference>
<dbReference type="GO" id="GO:0031956">
    <property type="term" value="F:medium-chain fatty acid-CoA ligase activity"/>
    <property type="evidence" value="ECO:0007669"/>
    <property type="project" value="TreeGrafter"/>
</dbReference>
<dbReference type="GO" id="GO:0006631">
    <property type="term" value="P:fatty acid metabolic process"/>
    <property type="evidence" value="ECO:0007669"/>
    <property type="project" value="TreeGrafter"/>
</dbReference>
<comment type="similarity">
    <text evidence="1">Belongs to the ATP-dependent AMP-binding enzyme family.</text>
</comment>
<dbReference type="KEGG" id="bgz:XH91_07560"/>
<dbReference type="InterPro" id="IPR000873">
    <property type="entry name" value="AMP-dep_synth/lig_dom"/>
</dbReference>
<evidence type="ECO:0000313" key="7">
    <source>
        <dbReference type="Proteomes" id="UP000290401"/>
    </source>
</evidence>
<evidence type="ECO:0000259" key="3">
    <source>
        <dbReference type="Pfam" id="PF00501"/>
    </source>
</evidence>
<keyword evidence="7" id="KW-1185">Reference proteome</keyword>
<dbReference type="PROSITE" id="PS00455">
    <property type="entry name" value="AMP_BINDING"/>
    <property type="match status" value="1"/>
</dbReference>
<dbReference type="Gene3D" id="3.40.50.12780">
    <property type="entry name" value="N-terminal domain of ligase-like"/>
    <property type="match status" value="1"/>
</dbReference>
<organism evidence="4 6">
    <name type="scientific">Bradyrhizobium guangzhouense</name>
    <dbReference type="NCBI Taxonomy" id="1325095"/>
    <lineage>
        <taxon>Bacteria</taxon>
        <taxon>Pseudomonadati</taxon>
        <taxon>Pseudomonadota</taxon>
        <taxon>Alphaproteobacteria</taxon>
        <taxon>Hyphomicrobiales</taxon>
        <taxon>Nitrobacteraceae</taxon>
        <taxon>Bradyrhizobium</taxon>
    </lineage>
</organism>
<dbReference type="PANTHER" id="PTHR43201">
    <property type="entry name" value="ACYL-COA SYNTHETASE"/>
    <property type="match status" value="1"/>
</dbReference>
<dbReference type="InterPro" id="IPR045851">
    <property type="entry name" value="AMP-bd_C_sf"/>
</dbReference>
<name>A0AAE6C7C4_9BRAD</name>
<evidence type="ECO:0000256" key="2">
    <source>
        <dbReference type="ARBA" id="ARBA00022598"/>
    </source>
</evidence>
<dbReference type="PANTHER" id="PTHR43201:SF5">
    <property type="entry name" value="MEDIUM-CHAIN ACYL-COA LIGASE ACSF2, MITOCHONDRIAL"/>
    <property type="match status" value="1"/>
</dbReference>
<proteinExistence type="inferred from homology"/>
<keyword evidence="2" id="KW-0436">Ligase</keyword>
<dbReference type="EMBL" id="CP030053">
    <property type="protein sequence ID" value="QAU45220.1"/>
    <property type="molecule type" value="Genomic_DNA"/>
</dbReference>
<dbReference type="Proteomes" id="UP000290401">
    <property type="component" value="Unassembled WGS sequence"/>
</dbReference>
<dbReference type="Proteomes" id="UP000288972">
    <property type="component" value="Chromosome"/>
</dbReference>
<feature type="domain" description="AMP-dependent synthetase/ligase" evidence="3">
    <location>
        <begin position="27"/>
        <end position="334"/>
    </location>
</feature>
<dbReference type="EMBL" id="RDQZ01000013">
    <property type="protein sequence ID" value="RXH12358.1"/>
    <property type="molecule type" value="Genomic_DNA"/>
</dbReference>
<evidence type="ECO:0000313" key="6">
    <source>
        <dbReference type="Proteomes" id="UP000288972"/>
    </source>
</evidence>
<protein>
    <submittedName>
        <fullName evidence="4">AMP-dependent synthetase</fullName>
    </submittedName>
</protein>
<dbReference type="AlphaFoldDB" id="A0AAE6C7C4"/>